<dbReference type="KEGG" id="ell:WFL_22570"/>
<gene>
    <name evidence="1" type="ordered locus">ECW_m4635</name>
</gene>
<dbReference type="KEGG" id="elw:ECW_m4635"/>
<dbReference type="PATRIC" id="fig|566546.30.peg.4700"/>
<protein>
    <submittedName>
        <fullName evidence="1">Uncharacterized protein</fullName>
    </submittedName>
</protein>
<dbReference type="EMBL" id="CP002185">
    <property type="protein sequence ID" value="ADT77907.1"/>
    <property type="molecule type" value="Genomic_DNA"/>
</dbReference>
<evidence type="ECO:0000313" key="1">
    <source>
        <dbReference type="EMBL" id="ADT77907.1"/>
    </source>
</evidence>
<organism evidence="1 2">
    <name type="scientific">Escherichia coli (strain ATCC 9637 / CCM 2024 / DSM 1116 / LMG 11080 / NBRC 13500 / NCIMB 8666 / NRRL B-766 / W)</name>
    <dbReference type="NCBI Taxonomy" id="566546"/>
    <lineage>
        <taxon>Bacteria</taxon>
        <taxon>Pseudomonadati</taxon>
        <taxon>Pseudomonadota</taxon>
        <taxon>Gammaproteobacteria</taxon>
        <taxon>Enterobacterales</taxon>
        <taxon>Enterobacteriaceae</taxon>
        <taxon>Escherichia</taxon>
    </lineage>
</organism>
<reference evidence="1 2" key="1">
    <citation type="journal article" date="2011" name="BMC Genomics">
        <title>The genome sequence of E. coli W (ATCC 9637): comparative genome analysis and an improved genome-scale reconstruction of E. coli.</title>
        <authorList>
            <person name="Archer C.T."/>
            <person name="Kim J.F."/>
            <person name="Jeong H."/>
            <person name="Park J.H."/>
            <person name="Vickers C.E."/>
            <person name="Lee S.Y."/>
            <person name="Nielsen L.K."/>
        </authorList>
    </citation>
    <scope>NUCLEOTIDE SEQUENCE [LARGE SCALE GENOMIC DNA]</scope>
    <source>
        <strain evidence="2">ATCC 9637 / CCM 2024 / DSM 1116 / LMG 11080 / NBRC 13500 / NCIMB 8666 / NRRL B-766 / W</strain>
    </source>
</reference>
<evidence type="ECO:0000313" key="2">
    <source>
        <dbReference type="Proteomes" id="UP000008525"/>
    </source>
</evidence>
<name>E0J2E1_ECOLW</name>
<dbReference type="RefSeq" id="WP_000776118.1">
    <property type="nucleotide sequence ID" value="NC_017635.1"/>
</dbReference>
<accession>E0J2E1</accession>
<proteinExistence type="predicted"/>
<dbReference type="Proteomes" id="UP000008525">
    <property type="component" value="Chromosome"/>
</dbReference>
<dbReference type="SUPFAM" id="SSF56317">
    <property type="entry name" value="Carbon-nitrogen hydrolase"/>
    <property type="match status" value="1"/>
</dbReference>
<dbReference type="InterPro" id="IPR036526">
    <property type="entry name" value="C-N_Hydrolase_sf"/>
</dbReference>
<dbReference type="AlphaFoldDB" id="E0J2E1"/>
<sequence>MKLQNFILNFFPKPYLKKYKEFGFENRLRTPYHNGLNSILSWPPNTFLILHSIIEYTDKYRLLVSPQPHFSWDKIKRKKVEDICESLDNYLNCQLNSLGTTHDKDFILKKSLDCIFNKQNFDKNIYDLMNNESFCESVFLLLISIDSFFKKSNTGELNVNIKAALISRNIRKIKSFKLGNKQTLNSSNLADNHDMEGLVTQKFNTPQSGLTMNNLTQNLTCIKPAIKYHSVTNKSSDYKIHKKEYNILFIPWPFIVKEEYFSPSSITSKKHDIDSYFDFFDYKPDSIFNHQHFLSYILSTIKRVGSLELIIFPESALSQKQFNSLKTLLFETFGENAPSLLSGVYGSIDDIGENYALLSFIEESGNGFDTIRQDKHHRWFLERNQLRNYNLASSLDPSKKWWENIAIGRRKLTTLHTNNGVSLCPLICEDLARQEPVAQAVRSIGPNLVVSLLLDGPQISSRWPGKYSAVLSDDPGSSVLSVTAFGMTQRSTGLGFKPSTQVALWSEPGKGSETLELPSADHAIVLELEIEQTGMWSLDGRCETKPILRKRMHSAIALDTSQSVTALKQGIAKFLNSRRSHV</sequence>